<dbReference type="InterPro" id="IPR036928">
    <property type="entry name" value="AS_sf"/>
</dbReference>
<comment type="catalytic activity">
    <reaction evidence="1">
        <text>a monocarboxylic acid amide + H2O = a monocarboxylate + NH4(+)</text>
        <dbReference type="Rhea" id="RHEA:12020"/>
        <dbReference type="ChEBI" id="CHEBI:15377"/>
        <dbReference type="ChEBI" id="CHEBI:28938"/>
        <dbReference type="ChEBI" id="CHEBI:35757"/>
        <dbReference type="ChEBI" id="CHEBI:83628"/>
        <dbReference type="EC" id="3.5.1.4"/>
    </reaction>
</comment>
<proteinExistence type="inferred from homology"/>
<keyword evidence="6" id="KW-1185">Reference proteome</keyword>
<comment type="similarity">
    <text evidence="2">Belongs to the amidase family.</text>
</comment>
<reference evidence="5" key="2">
    <citation type="submission" date="2020-09" db="EMBL/GenBank/DDBJ databases">
        <authorList>
            <person name="Sun Q."/>
            <person name="Sedlacek I."/>
        </authorList>
    </citation>
    <scope>NUCLEOTIDE SEQUENCE</scope>
    <source>
        <strain evidence="5">CCM 7905</strain>
    </source>
</reference>
<dbReference type="Gene3D" id="3.90.1300.10">
    <property type="entry name" value="Amidase signature (AS) domain"/>
    <property type="match status" value="1"/>
</dbReference>
<dbReference type="InterPro" id="IPR023631">
    <property type="entry name" value="Amidase_dom"/>
</dbReference>
<evidence type="ECO:0000313" key="5">
    <source>
        <dbReference type="EMBL" id="GGG19933.1"/>
    </source>
</evidence>
<dbReference type="InterPro" id="IPR020556">
    <property type="entry name" value="Amidase_CS"/>
</dbReference>
<evidence type="ECO:0000256" key="1">
    <source>
        <dbReference type="ARBA" id="ARBA00001311"/>
    </source>
</evidence>
<evidence type="ECO:0000256" key="3">
    <source>
        <dbReference type="ARBA" id="ARBA00012922"/>
    </source>
</evidence>
<evidence type="ECO:0000256" key="2">
    <source>
        <dbReference type="ARBA" id="ARBA00009199"/>
    </source>
</evidence>
<dbReference type="Proteomes" id="UP000654257">
    <property type="component" value="Unassembled WGS sequence"/>
</dbReference>
<accession>A0A917LG06</accession>
<dbReference type="PANTHER" id="PTHR11895:SF7">
    <property type="entry name" value="GLUTAMYL-TRNA(GLN) AMIDOTRANSFERASE SUBUNIT A, MITOCHONDRIAL"/>
    <property type="match status" value="1"/>
</dbReference>
<dbReference type="EMBL" id="BMCU01000004">
    <property type="protein sequence ID" value="GGG19933.1"/>
    <property type="molecule type" value="Genomic_DNA"/>
</dbReference>
<evidence type="ECO:0000313" key="6">
    <source>
        <dbReference type="Proteomes" id="UP000654257"/>
    </source>
</evidence>
<gene>
    <name evidence="5" type="ORF">GCM10007304_37290</name>
</gene>
<dbReference type="EC" id="3.5.1.4" evidence="3"/>
<protein>
    <recommendedName>
        <fullName evidence="3">amidase</fullName>
        <ecNumber evidence="3">3.5.1.4</ecNumber>
    </recommendedName>
</protein>
<comment type="caution">
    <text evidence="5">The sequence shown here is derived from an EMBL/GenBank/DDBJ whole genome shotgun (WGS) entry which is preliminary data.</text>
</comment>
<dbReference type="GO" id="GO:0004040">
    <property type="term" value="F:amidase activity"/>
    <property type="evidence" value="ECO:0007669"/>
    <property type="project" value="UniProtKB-EC"/>
</dbReference>
<dbReference type="PROSITE" id="PS00571">
    <property type="entry name" value="AMIDASES"/>
    <property type="match status" value="1"/>
</dbReference>
<keyword evidence="5" id="KW-0378">Hydrolase</keyword>
<dbReference type="PANTHER" id="PTHR11895">
    <property type="entry name" value="TRANSAMIDASE"/>
    <property type="match status" value="1"/>
</dbReference>
<dbReference type="AlphaFoldDB" id="A0A917LG06"/>
<sequence length="515" mass="54206">MAQALSCALTCDRMRFDEYRTFDALGLAELVQAGQVTATELLDVARDRARVVNPRINAIVRFMDSQARDLVKRGATGPFAGVPFLLKDLHQDYAGVPTSCGSSSLASIPAAEHATVVQRWIDAGVTVFGRTNTPEFGAKGITEPDLFGPTRNPWDLTRTPGGSSGGSAAAVASGILPVAGASDGGGSIRIPAACCGLVGLKPGRGLIPMGPTSGEAMHGAATQGVVSRSVRDTAAMLDVLAGGEPNGPYSPAMPTETFLSQVARDPGSLRIGVCTSSSINSSPHPQAIAAVNAAATSLEGLGHRIELLDAQPFDDAALARDFLLTWFVYLAWEMDDAKRRSGCGNSAFEVDTQIMAALGRAYSSVEYVDAVERRHAHVRRLTTFFESYDLLLTPTLADLPPKIGSLDTPKLTSIAAAGLLKTGTAGLLRHSALVDQMIDANLGWVPYTQLANLTGRPAMSLPLHWTPEGLPMGVQFVAPLGGESTLLRLAGQLEQALPWAQRYATAYGRVDSANV</sequence>
<reference evidence="5" key="1">
    <citation type="journal article" date="2014" name="Int. J. Syst. Evol. Microbiol.">
        <title>Complete genome sequence of Corynebacterium casei LMG S-19264T (=DSM 44701T), isolated from a smear-ripened cheese.</title>
        <authorList>
            <consortium name="US DOE Joint Genome Institute (JGI-PGF)"/>
            <person name="Walter F."/>
            <person name="Albersmeier A."/>
            <person name="Kalinowski J."/>
            <person name="Ruckert C."/>
        </authorList>
    </citation>
    <scope>NUCLEOTIDE SEQUENCE</scope>
    <source>
        <strain evidence="5">CCM 7905</strain>
    </source>
</reference>
<dbReference type="Pfam" id="PF01425">
    <property type="entry name" value="Amidase"/>
    <property type="match status" value="1"/>
</dbReference>
<dbReference type="InterPro" id="IPR000120">
    <property type="entry name" value="Amidase"/>
</dbReference>
<feature type="domain" description="Amidase" evidence="4">
    <location>
        <begin position="42"/>
        <end position="487"/>
    </location>
</feature>
<name>A0A917LG06_9NOCA</name>
<dbReference type="SUPFAM" id="SSF75304">
    <property type="entry name" value="Amidase signature (AS) enzymes"/>
    <property type="match status" value="1"/>
</dbReference>
<organism evidence="5 6">
    <name type="scientific">Rhodococcoides trifolii</name>
    <dbReference type="NCBI Taxonomy" id="908250"/>
    <lineage>
        <taxon>Bacteria</taxon>
        <taxon>Bacillati</taxon>
        <taxon>Actinomycetota</taxon>
        <taxon>Actinomycetes</taxon>
        <taxon>Mycobacteriales</taxon>
        <taxon>Nocardiaceae</taxon>
        <taxon>Rhodococcoides</taxon>
    </lineage>
</organism>
<evidence type="ECO:0000259" key="4">
    <source>
        <dbReference type="Pfam" id="PF01425"/>
    </source>
</evidence>